<evidence type="ECO:0000259" key="1">
    <source>
        <dbReference type="Pfam" id="PF00483"/>
    </source>
</evidence>
<sequence length="316" mass="34316">MSGGAKALLVAAGLGTRLAPLTDVLPKCLMPIAGRPLLGLWLQMLSEAGFSEIVVNLHHHADLVSEYIRRSPWADQVVLAPEATLLGTAGTLLRQRERLTEGPTLFAHADNLSLFDPRAFLAAHAGRPPDAAMTMMSFVTDQPQNCGILKLDSAGRVLEMDEKPQHPKGNLANAAVYIVEPEVIDFVASLGKPVVDFSTEVLPVFMGRIFAFHNGSYHRDIGNPASLALAQLDYPLALLSAGFPRHCEEHPDRRFAPSEYRLTDEAIHRRAVKPLDCFASLAMTIDDPWYGLMTDNNGALAQAFAQAAAKTYGGQR</sequence>
<evidence type="ECO:0000313" key="3">
    <source>
        <dbReference type="Proteomes" id="UP001163166"/>
    </source>
</evidence>
<protein>
    <submittedName>
        <fullName evidence="2">Nucleotidyltransferase family protein</fullName>
    </submittedName>
</protein>
<organism evidence="2 3">
    <name type="scientific">Rhodopseudomonas palustris</name>
    <dbReference type="NCBI Taxonomy" id="1076"/>
    <lineage>
        <taxon>Bacteria</taxon>
        <taxon>Pseudomonadati</taxon>
        <taxon>Pseudomonadota</taxon>
        <taxon>Alphaproteobacteria</taxon>
        <taxon>Hyphomicrobiales</taxon>
        <taxon>Nitrobacteraceae</taxon>
        <taxon>Rhodopseudomonas</taxon>
    </lineage>
</organism>
<dbReference type="EMBL" id="CP076676">
    <property type="protein sequence ID" value="UYO38916.1"/>
    <property type="molecule type" value="Genomic_DNA"/>
</dbReference>
<dbReference type="PANTHER" id="PTHR22572">
    <property type="entry name" value="SUGAR-1-PHOSPHATE GUANYL TRANSFERASE"/>
    <property type="match status" value="1"/>
</dbReference>
<evidence type="ECO:0000313" key="2">
    <source>
        <dbReference type="EMBL" id="UYO38916.1"/>
    </source>
</evidence>
<proteinExistence type="predicted"/>
<dbReference type="InterPro" id="IPR029044">
    <property type="entry name" value="Nucleotide-diphossugar_trans"/>
</dbReference>
<dbReference type="Gene3D" id="3.90.550.10">
    <property type="entry name" value="Spore Coat Polysaccharide Biosynthesis Protein SpsA, Chain A"/>
    <property type="match status" value="1"/>
</dbReference>
<dbReference type="AlphaFoldDB" id="A0AAX3DXD9"/>
<dbReference type="Pfam" id="PF00483">
    <property type="entry name" value="NTP_transferase"/>
    <property type="match status" value="1"/>
</dbReference>
<dbReference type="CDD" id="cd04181">
    <property type="entry name" value="NTP_transferase"/>
    <property type="match status" value="1"/>
</dbReference>
<feature type="domain" description="Nucleotidyl transferase" evidence="1">
    <location>
        <begin position="6"/>
        <end position="233"/>
    </location>
</feature>
<name>A0AAX3DXD9_RHOPL</name>
<dbReference type="InterPro" id="IPR005835">
    <property type="entry name" value="NTP_transferase_dom"/>
</dbReference>
<dbReference type="RefSeq" id="WP_264074373.1">
    <property type="nucleotide sequence ID" value="NZ_CP076676.1"/>
</dbReference>
<dbReference type="InterPro" id="IPR050486">
    <property type="entry name" value="Mannose-1P_guanyltransferase"/>
</dbReference>
<reference evidence="2" key="1">
    <citation type="journal article" date="2022" name="Biol. Control">
        <title>In silico genomic analysis of Rhodopseudomonas palustris strains revealed potential biocontrol agents and crop yield enhancers.</title>
        <authorList>
            <person name="Surachat K."/>
            <person name="Kantachote D."/>
            <person name="Deachamag P."/>
            <person name="Wonglapsuwan M."/>
        </authorList>
    </citation>
    <scope>NUCLEOTIDE SEQUENCE</scope>
    <source>
        <strain evidence="2">TLS06</strain>
    </source>
</reference>
<gene>
    <name evidence="2" type="ORF">KQX62_19655</name>
</gene>
<dbReference type="SUPFAM" id="SSF53448">
    <property type="entry name" value="Nucleotide-diphospho-sugar transferases"/>
    <property type="match status" value="1"/>
</dbReference>
<accession>A0AAX3DXD9</accession>
<dbReference type="Proteomes" id="UP001163166">
    <property type="component" value="Chromosome"/>
</dbReference>